<keyword evidence="10" id="KW-0234">DNA repair</keyword>
<feature type="compositionally biased region" description="Basic and acidic residues" evidence="16">
    <location>
        <begin position="1056"/>
        <end position="1070"/>
    </location>
</feature>
<keyword evidence="7" id="KW-0269">Exonuclease</keyword>
<dbReference type="InterPro" id="IPR038726">
    <property type="entry name" value="PDDEXK_AddAB-type"/>
</dbReference>
<dbReference type="EC" id="5.6.2.4" evidence="13"/>
<dbReference type="GO" id="GO:0033202">
    <property type="term" value="C:DNA helicase complex"/>
    <property type="evidence" value="ECO:0007669"/>
    <property type="project" value="TreeGrafter"/>
</dbReference>
<comment type="caution">
    <text evidence="19">The sequence shown here is derived from an EMBL/GenBank/DDBJ whole genome shotgun (WGS) entry which is preliminary data.</text>
</comment>
<dbReference type="PROSITE" id="PS51198">
    <property type="entry name" value="UVRD_HELICASE_ATP_BIND"/>
    <property type="match status" value="1"/>
</dbReference>
<dbReference type="InterPro" id="IPR027417">
    <property type="entry name" value="P-loop_NTPase"/>
</dbReference>
<dbReference type="InterPro" id="IPR014017">
    <property type="entry name" value="DNA_helicase_UvrD-like_C"/>
</dbReference>
<dbReference type="EMBL" id="SOAW01000001">
    <property type="protein sequence ID" value="TDT33707.1"/>
    <property type="molecule type" value="Genomic_DNA"/>
</dbReference>
<dbReference type="OrthoDB" id="5240387at2"/>
<dbReference type="Gene3D" id="3.90.320.10">
    <property type="match status" value="1"/>
</dbReference>
<keyword evidence="20" id="KW-1185">Reference proteome</keyword>
<evidence type="ECO:0000256" key="9">
    <source>
        <dbReference type="ARBA" id="ARBA00023125"/>
    </source>
</evidence>
<feature type="compositionally biased region" description="Basic and acidic residues" evidence="16">
    <location>
        <begin position="1"/>
        <end position="31"/>
    </location>
</feature>
<evidence type="ECO:0000256" key="14">
    <source>
        <dbReference type="ARBA" id="ARBA00048988"/>
    </source>
</evidence>
<feature type="binding site" evidence="15">
    <location>
        <begin position="81"/>
        <end position="88"/>
    </location>
    <ligand>
        <name>ATP</name>
        <dbReference type="ChEBI" id="CHEBI:30616"/>
    </ligand>
</feature>
<dbReference type="AlphaFoldDB" id="A0A4R7JAP3"/>
<dbReference type="PROSITE" id="PS51217">
    <property type="entry name" value="UVRD_HELICASE_CTER"/>
    <property type="match status" value="1"/>
</dbReference>
<dbReference type="Gene3D" id="1.10.10.160">
    <property type="match status" value="1"/>
</dbReference>
<dbReference type="PANTHER" id="PTHR11070">
    <property type="entry name" value="UVRD / RECB / PCRA DNA HELICASE FAMILY MEMBER"/>
    <property type="match status" value="1"/>
</dbReference>
<feature type="region of interest" description="Disordered" evidence="16">
    <location>
        <begin position="1045"/>
        <end position="1076"/>
    </location>
</feature>
<evidence type="ECO:0000256" key="8">
    <source>
        <dbReference type="ARBA" id="ARBA00022840"/>
    </source>
</evidence>
<dbReference type="GO" id="GO:0043138">
    <property type="term" value="F:3'-5' DNA helicase activity"/>
    <property type="evidence" value="ECO:0007669"/>
    <property type="project" value="UniProtKB-EC"/>
</dbReference>
<keyword evidence="11" id="KW-0413">Isomerase</keyword>
<evidence type="ECO:0000256" key="7">
    <source>
        <dbReference type="ARBA" id="ARBA00022839"/>
    </source>
</evidence>
<dbReference type="InterPro" id="IPR011335">
    <property type="entry name" value="Restrct_endonuc-II-like"/>
</dbReference>
<dbReference type="Pfam" id="PF00580">
    <property type="entry name" value="UvrD-helicase"/>
    <property type="match status" value="1"/>
</dbReference>
<evidence type="ECO:0000259" key="17">
    <source>
        <dbReference type="PROSITE" id="PS51198"/>
    </source>
</evidence>
<comment type="catalytic activity">
    <reaction evidence="12">
        <text>Couples ATP hydrolysis with the unwinding of duplex DNA by translocating in the 3'-5' direction.</text>
        <dbReference type="EC" id="5.6.2.4"/>
    </reaction>
</comment>
<keyword evidence="4" id="KW-0227">DNA damage</keyword>
<protein>
    <recommendedName>
        <fullName evidence="13">DNA 3'-5' helicase</fullName>
        <ecNumber evidence="13">5.6.2.4</ecNumber>
    </recommendedName>
</protein>
<dbReference type="Proteomes" id="UP000295371">
    <property type="component" value="Unassembled WGS sequence"/>
</dbReference>
<evidence type="ECO:0000313" key="20">
    <source>
        <dbReference type="Proteomes" id="UP000295371"/>
    </source>
</evidence>
<dbReference type="InterPro" id="IPR013986">
    <property type="entry name" value="DExx_box_DNA_helicase_dom_sf"/>
</dbReference>
<comment type="similarity">
    <text evidence="1">Belongs to the helicase family. UvrD subfamily.</text>
</comment>
<feature type="region of interest" description="Disordered" evidence="16">
    <location>
        <begin position="1"/>
        <end position="42"/>
    </location>
</feature>
<dbReference type="Gene3D" id="1.10.486.10">
    <property type="entry name" value="PCRA, domain 4"/>
    <property type="match status" value="1"/>
</dbReference>
<comment type="catalytic activity">
    <reaction evidence="14">
        <text>ATP + H2O = ADP + phosphate + H(+)</text>
        <dbReference type="Rhea" id="RHEA:13065"/>
        <dbReference type="ChEBI" id="CHEBI:15377"/>
        <dbReference type="ChEBI" id="CHEBI:15378"/>
        <dbReference type="ChEBI" id="CHEBI:30616"/>
        <dbReference type="ChEBI" id="CHEBI:43474"/>
        <dbReference type="ChEBI" id="CHEBI:456216"/>
        <dbReference type="EC" id="5.6.2.4"/>
    </reaction>
</comment>
<evidence type="ECO:0000256" key="6">
    <source>
        <dbReference type="ARBA" id="ARBA00022806"/>
    </source>
</evidence>
<accession>A0A4R7JAP3</accession>
<evidence type="ECO:0000256" key="2">
    <source>
        <dbReference type="ARBA" id="ARBA00022722"/>
    </source>
</evidence>
<evidence type="ECO:0000256" key="13">
    <source>
        <dbReference type="ARBA" id="ARBA00034808"/>
    </source>
</evidence>
<keyword evidence="6 15" id="KW-0347">Helicase</keyword>
<dbReference type="GO" id="GO:0005829">
    <property type="term" value="C:cytosol"/>
    <property type="evidence" value="ECO:0007669"/>
    <property type="project" value="TreeGrafter"/>
</dbReference>
<keyword evidence="3 15" id="KW-0547">Nucleotide-binding</keyword>
<gene>
    <name evidence="19" type="ORF">CLV29_1334</name>
</gene>
<evidence type="ECO:0000256" key="10">
    <source>
        <dbReference type="ARBA" id="ARBA00023204"/>
    </source>
</evidence>
<evidence type="ECO:0000256" key="4">
    <source>
        <dbReference type="ARBA" id="ARBA00022763"/>
    </source>
</evidence>
<organism evidence="19 20">
    <name type="scientific">Naumannella halotolerans</name>
    <dbReference type="NCBI Taxonomy" id="993414"/>
    <lineage>
        <taxon>Bacteria</taxon>
        <taxon>Bacillati</taxon>
        <taxon>Actinomycetota</taxon>
        <taxon>Actinomycetes</taxon>
        <taxon>Propionibacteriales</taxon>
        <taxon>Propionibacteriaceae</taxon>
        <taxon>Naumannella</taxon>
    </lineage>
</organism>
<dbReference type="GO" id="GO:0005524">
    <property type="term" value="F:ATP binding"/>
    <property type="evidence" value="ECO:0007669"/>
    <property type="project" value="UniProtKB-UniRule"/>
</dbReference>
<dbReference type="RefSeq" id="WP_133754173.1">
    <property type="nucleotide sequence ID" value="NZ_CP171129.1"/>
</dbReference>
<dbReference type="Pfam" id="PF12705">
    <property type="entry name" value="PDDEXK_1"/>
    <property type="match status" value="1"/>
</dbReference>
<keyword evidence="9" id="KW-0238">DNA-binding</keyword>
<feature type="domain" description="UvrD-like helicase C-terminal" evidence="18">
    <location>
        <begin position="365"/>
        <end position="669"/>
    </location>
</feature>
<evidence type="ECO:0000256" key="15">
    <source>
        <dbReference type="PROSITE-ProRule" id="PRU00560"/>
    </source>
</evidence>
<dbReference type="SUPFAM" id="SSF52540">
    <property type="entry name" value="P-loop containing nucleoside triphosphate hydrolases"/>
    <property type="match status" value="1"/>
</dbReference>
<name>A0A4R7JAP3_9ACTN</name>
<evidence type="ECO:0000256" key="3">
    <source>
        <dbReference type="ARBA" id="ARBA00022741"/>
    </source>
</evidence>
<evidence type="ECO:0000256" key="16">
    <source>
        <dbReference type="SAM" id="MobiDB-lite"/>
    </source>
</evidence>
<keyword evidence="2" id="KW-0540">Nuclease</keyword>
<evidence type="ECO:0000256" key="12">
    <source>
        <dbReference type="ARBA" id="ARBA00034617"/>
    </source>
</evidence>
<dbReference type="GO" id="GO:0003677">
    <property type="term" value="F:DNA binding"/>
    <property type="evidence" value="ECO:0007669"/>
    <property type="project" value="UniProtKB-KW"/>
</dbReference>
<evidence type="ECO:0000256" key="1">
    <source>
        <dbReference type="ARBA" id="ARBA00009922"/>
    </source>
</evidence>
<evidence type="ECO:0000256" key="11">
    <source>
        <dbReference type="ARBA" id="ARBA00023235"/>
    </source>
</evidence>
<dbReference type="CDD" id="cd17932">
    <property type="entry name" value="DEXQc_UvrD"/>
    <property type="match status" value="1"/>
</dbReference>
<feature type="domain" description="UvrD-like helicase ATP-binding" evidence="17">
    <location>
        <begin position="60"/>
        <end position="358"/>
    </location>
</feature>
<evidence type="ECO:0000313" key="19">
    <source>
        <dbReference type="EMBL" id="TDT33707.1"/>
    </source>
</evidence>
<evidence type="ECO:0000259" key="18">
    <source>
        <dbReference type="PROSITE" id="PS51217"/>
    </source>
</evidence>
<dbReference type="Pfam" id="PF13361">
    <property type="entry name" value="UvrD_C"/>
    <property type="match status" value="1"/>
</dbReference>
<proteinExistence type="inferred from homology"/>
<keyword evidence="8 15" id="KW-0067">ATP-binding</keyword>
<keyword evidence="5 15" id="KW-0378">Hydrolase</keyword>
<dbReference type="InterPro" id="IPR011604">
    <property type="entry name" value="PDDEXK-like_dom_sf"/>
</dbReference>
<dbReference type="SUPFAM" id="SSF52980">
    <property type="entry name" value="Restriction endonuclease-like"/>
    <property type="match status" value="1"/>
</dbReference>
<dbReference type="PANTHER" id="PTHR11070:SF59">
    <property type="entry name" value="DNA 3'-5' HELICASE"/>
    <property type="match status" value="1"/>
</dbReference>
<dbReference type="InterPro" id="IPR014016">
    <property type="entry name" value="UvrD-like_ATP-bd"/>
</dbReference>
<reference evidence="19 20" key="1">
    <citation type="submission" date="2019-03" db="EMBL/GenBank/DDBJ databases">
        <title>Genomic Encyclopedia of Archaeal and Bacterial Type Strains, Phase II (KMG-II): from individual species to whole genera.</title>
        <authorList>
            <person name="Goeker M."/>
        </authorList>
    </citation>
    <scope>NUCLEOTIDE SEQUENCE [LARGE SCALE GENOMIC DNA]</scope>
    <source>
        <strain evidence="19 20">DSM 24323</strain>
    </source>
</reference>
<dbReference type="Gene3D" id="3.40.50.300">
    <property type="entry name" value="P-loop containing nucleotide triphosphate hydrolases"/>
    <property type="match status" value="2"/>
</dbReference>
<evidence type="ECO:0000256" key="5">
    <source>
        <dbReference type="ARBA" id="ARBA00022801"/>
    </source>
</evidence>
<sequence length="1123" mass="120387">MDDVREAGLEVSDRGRDAAAADAVAAHDRSSRRAGQADGGAVDGQRWELLAPHTPELPRIVPDPTQQVVIDHTDGPLLVLGGPGTGKTATLVEAVAARVAAGEDPGSISVITFSRRAAVALRDRIVRRIGRSGAMPRVFTFHGLSFALMHRFTDSDALPRLLTAPEQEFRVRELLAGRGEADAWPGELTEALPTRGFASQVRAVLARTRQLGLDPDQLAALGAESGRPDWQAVGEFMTEYLDVLDAEGVLDYAELVHRSRILLADPSVQQSLAAEVGRVYVDEFQDTDSAQAQLLLAYAGHPTAGRQCNVVVFGDPDSAVYGFRGADSRGILDFPDLAPGPDGSAAPVLTLGHNHRSGARLAQAVSGVAWRLPLARSLPDPHLLREPVAEHPGGSVEAYSCTTAGAEAEQIAELLRTAHLRDGLAWSQMAVLVRSGQRGIPPLSRALLAAGVPIEVAGDEIPLAAEQAVRTLLLGCQVVAAGQLDADQAHRLLTSPLAGLDSLGVRRLGRALRQAERDELGGGGLPAPTADLVHRALVEPDRLVGLRDSPEVAAARGLADLLSGAAAVARADGTASDVLWELWDGTDWPQRLRSSALGGGLSARRANRDLDSVVALFEVAERASEIGGRRGLAGFLAEVESQQIPADTLREEGVRGAAVRLLTAHRAKGQAWDLVIVAGAQEGLWPDLRRRESLLEPSRLGADGLLDAEPPAARLAAERRLFHLACSRARRRLVVTSVVGTEGEGDQPSRFIGELGVPLRPLAGRPSRPLNLTALVAELRRVAVDPNETPPARDAAVQRLARLAEARDDVGRPLVPAADPINWWGLSAPTESAPAVEPGRITLSGSEVEAIRTCPRRWFLARRARGDRQSGDKALFGSVVHALIEHSDDGRQAQLQLGELDRIWDRMTFDAHWLSAIERAEAEAAVQRWAGWLQARGHRRLLGTEVGFRAEVSLQPSAERPEQRVTISGQVDRLELTGDGKLYVVDYKTSRNALPESEVAGHDQLGIYQLAAQAGAFDKLAPGVRQVAGAELVFLRVQDKQDLPWPTTRVQPSLDDSPRLPEETHDDERQLPPAGPTWVHDRIAEAAAIARSEHYLARPNPGCRHCPFENSCPAKPNGGSVVA</sequence>
<dbReference type="GO" id="GO:0004527">
    <property type="term" value="F:exonuclease activity"/>
    <property type="evidence" value="ECO:0007669"/>
    <property type="project" value="UniProtKB-KW"/>
</dbReference>
<dbReference type="GO" id="GO:0000725">
    <property type="term" value="P:recombinational repair"/>
    <property type="evidence" value="ECO:0007669"/>
    <property type="project" value="TreeGrafter"/>
</dbReference>
<dbReference type="InterPro" id="IPR000212">
    <property type="entry name" value="DNA_helicase_UvrD/REP"/>
</dbReference>